<gene>
    <name evidence="1" type="ORF">F2Q68_00030336</name>
</gene>
<reference evidence="1" key="1">
    <citation type="submission" date="2019-12" db="EMBL/GenBank/DDBJ databases">
        <title>Genome sequencing and annotation of Brassica cretica.</title>
        <authorList>
            <person name="Studholme D.J."/>
            <person name="Sarris P.F."/>
        </authorList>
    </citation>
    <scope>NUCLEOTIDE SEQUENCE</scope>
    <source>
        <strain evidence="1">PFS-001/15</strain>
        <tissue evidence="1">Leaf</tissue>
    </source>
</reference>
<accession>A0A8S9GBE2</accession>
<dbReference type="EMBL" id="QGKW02002005">
    <property type="protein sequence ID" value="KAF2543343.1"/>
    <property type="molecule type" value="Genomic_DNA"/>
</dbReference>
<proteinExistence type="predicted"/>
<protein>
    <submittedName>
        <fullName evidence="1">Uncharacterized protein</fullName>
    </submittedName>
</protein>
<name>A0A8S9GBE2_BRACR</name>
<dbReference type="Proteomes" id="UP000712281">
    <property type="component" value="Unassembled WGS sequence"/>
</dbReference>
<sequence>MMLMHTAGLLRDHESCLKAYGLRRDWYQQYDRGTTMECDWNCTSVLSVRSEGRIGFCLNTQAGRKDLADPILSSVVVKAKLCSTIEAAFLVCQEVVGRRKMGSGKRSDLVGQHTWRFSSRMLFIKMVESANNFNGLIVQLDKWFKEALGMDVLDQCQVNLIEQILG</sequence>
<evidence type="ECO:0000313" key="1">
    <source>
        <dbReference type="EMBL" id="KAF2543343.1"/>
    </source>
</evidence>
<dbReference type="AlphaFoldDB" id="A0A8S9GBE2"/>
<comment type="caution">
    <text evidence="1">The sequence shown here is derived from an EMBL/GenBank/DDBJ whole genome shotgun (WGS) entry which is preliminary data.</text>
</comment>
<organism evidence="1 2">
    <name type="scientific">Brassica cretica</name>
    <name type="common">Mustard</name>
    <dbReference type="NCBI Taxonomy" id="69181"/>
    <lineage>
        <taxon>Eukaryota</taxon>
        <taxon>Viridiplantae</taxon>
        <taxon>Streptophyta</taxon>
        <taxon>Embryophyta</taxon>
        <taxon>Tracheophyta</taxon>
        <taxon>Spermatophyta</taxon>
        <taxon>Magnoliopsida</taxon>
        <taxon>eudicotyledons</taxon>
        <taxon>Gunneridae</taxon>
        <taxon>Pentapetalae</taxon>
        <taxon>rosids</taxon>
        <taxon>malvids</taxon>
        <taxon>Brassicales</taxon>
        <taxon>Brassicaceae</taxon>
        <taxon>Brassiceae</taxon>
        <taxon>Brassica</taxon>
    </lineage>
</organism>
<evidence type="ECO:0000313" key="2">
    <source>
        <dbReference type="Proteomes" id="UP000712281"/>
    </source>
</evidence>